<feature type="transmembrane region" description="Helical" evidence="17">
    <location>
        <begin position="204"/>
        <end position="229"/>
    </location>
</feature>
<reference evidence="21" key="1">
    <citation type="submission" date="2017-01" db="EMBL/GenBank/DDBJ databases">
        <authorList>
            <person name="Lo R."/>
        </authorList>
    </citation>
    <scope>NUCLEOTIDE SEQUENCE</scope>
    <source>
        <strain evidence="21">537</strain>
    </source>
</reference>
<keyword evidence="3" id="KW-1003">Cell membrane</keyword>
<evidence type="ECO:0000256" key="1">
    <source>
        <dbReference type="ARBA" id="ARBA00004651"/>
    </source>
</evidence>
<dbReference type="PROSITE" id="PS51093">
    <property type="entry name" value="PTS_EIIA_TYPE_1"/>
    <property type="match status" value="1"/>
</dbReference>
<feature type="transmembrane region" description="Helical" evidence="17">
    <location>
        <begin position="316"/>
        <end position="340"/>
    </location>
</feature>
<keyword evidence="9 17" id="KW-1133">Transmembrane helix</keyword>
<feature type="transmembrane region" description="Helical" evidence="17">
    <location>
        <begin position="115"/>
        <end position="140"/>
    </location>
</feature>
<accession>A0AAP8E2J1</accession>
<feature type="transmembrane region" description="Helical" evidence="17">
    <location>
        <begin position="250"/>
        <end position="280"/>
    </location>
</feature>
<dbReference type="InterPro" id="IPR036878">
    <property type="entry name" value="Glu_permease_IIB"/>
</dbReference>
<feature type="domain" description="PTS EIIB type-1" evidence="19">
    <location>
        <begin position="4"/>
        <end position="86"/>
    </location>
</feature>
<evidence type="ECO:0000259" key="20">
    <source>
        <dbReference type="PROSITE" id="PS51103"/>
    </source>
</evidence>
<evidence type="ECO:0000256" key="2">
    <source>
        <dbReference type="ARBA" id="ARBA00022448"/>
    </source>
</evidence>
<feature type="active site" description="Phosphocysteine intermediate; for EIIB activity" evidence="16">
    <location>
        <position position="26"/>
    </location>
</feature>
<dbReference type="EMBL" id="MTJS01000002">
    <property type="protein sequence ID" value="PFG89725.1"/>
    <property type="molecule type" value="Genomic_DNA"/>
</dbReference>
<dbReference type="PANTHER" id="PTHR30175:SF1">
    <property type="entry name" value="PTS SYSTEM ARBUTIN-, CELLOBIOSE-, AND SALICIN-SPECIFIC EIIBC COMPONENT-RELATED"/>
    <property type="match status" value="1"/>
</dbReference>
<organism evidence="21 22">
    <name type="scientific">Lactococcus lactis</name>
    <dbReference type="NCBI Taxonomy" id="1358"/>
    <lineage>
        <taxon>Bacteria</taxon>
        <taxon>Bacillati</taxon>
        <taxon>Bacillota</taxon>
        <taxon>Bacilli</taxon>
        <taxon>Lactobacillales</taxon>
        <taxon>Streptococcaceae</taxon>
        <taxon>Lactococcus</taxon>
    </lineage>
</organism>
<feature type="transmembrane region" description="Helical" evidence="17">
    <location>
        <begin position="389"/>
        <end position="413"/>
    </location>
</feature>
<dbReference type="NCBIfam" id="TIGR00830">
    <property type="entry name" value="PTBA"/>
    <property type="match status" value="1"/>
</dbReference>
<dbReference type="Pfam" id="PF00358">
    <property type="entry name" value="PTS_EIIA_1"/>
    <property type="match status" value="1"/>
</dbReference>
<dbReference type="InterPro" id="IPR018113">
    <property type="entry name" value="PTrfase_EIIB_Cys"/>
</dbReference>
<comment type="caution">
    <text evidence="21">The sequence shown here is derived from an EMBL/GenBank/DDBJ whole genome shotgun (WGS) entry which is preliminary data.</text>
</comment>
<evidence type="ECO:0000256" key="3">
    <source>
        <dbReference type="ARBA" id="ARBA00022475"/>
    </source>
</evidence>
<feature type="transmembrane region" description="Helical" evidence="17">
    <location>
        <begin position="146"/>
        <end position="166"/>
    </location>
</feature>
<dbReference type="PANTHER" id="PTHR30175">
    <property type="entry name" value="PHOSPHOTRANSFERASE SYSTEM TRANSPORT PROTEIN"/>
    <property type="match status" value="1"/>
</dbReference>
<evidence type="ECO:0000256" key="9">
    <source>
        <dbReference type="ARBA" id="ARBA00022989"/>
    </source>
</evidence>
<dbReference type="FunFam" id="3.30.1360.60:FF:000001">
    <property type="entry name" value="PTS system glucose-specific IIBC component PtsG"/>
    <property type="match status" value="1"/>
</dbReference>
<feature type="domain" description="PTS EIIC type-1" evidence="20">
    <location>
        <begin position="106"/>
        <end position="466"/>
    </location>
</feature>
<keyword evidence="7 17" id="KW-0812">Transmembrane</keyword>
<dbReference type="AlphaFoldDB" id="A0AAP8E2J1"/>
<dbReference type="GO" id="GO:0009401">
    <property type="term" value="P:phosphoenolpyruvate-dependent sugar phosphotransferase system"/>
    <property type="evidence" value="ECO:0007669"/>
    <property type="project" value="UniProtKB-KW"/>
</dbReference>
<dbReference type="PROSITE" id="PS51098">
    <property type="entry name" value="PTS_EIIB_TYPE_1"/>
    <property type="match status" value="1"/>
</dbReference>
<keyword evidence="10 17" id="KW-0472">Membrane</keyword>
<dbReference type="InterPro" id="IPR013013">
    <property type="entry name" value="PTS_EIIC_1"/>
</dbReference>
<comment type="catalytic activity">
    <reaction evidence="13">
        <text>N(pros)-phospho-L-histidyl-[protein](out) + sucrose = sucrose 6(G)-phosphate(in) + L-histidyl-[protein]</text>
        <dbReference type="Rhea" id="RHEA:49236"/>
        <dbReference type="Rhea" id="RHEA-COMP:9745"/>
        <dbReference type="Rhea" id="RHEA-COMP:9746"/>
        <dbReference type="ChEBI" id="CHEBI:17992"/>
        <dbReference type="ChEBI" id="CHEBI:29979"/>
        <dbReference type="ChEBI" id="CHEBI:64837"/>
        <dbReference type="ChEBI" id="CHEBI:91002"/>
        <dbReference type="EC" id="2.7.1.211"/>
    </reaction>
</comment>
<dbReference type="GO" id="GO:0016301">
    <property type="term" value="F:kinase activity"/>
    <property type="evidence" value="ECO:0007669"/>
    <property type="project" value="UniProtKB-KW"/>
</dbReference>
<keyword evidence="6" id="KW-0598">Phosphotransferase system</keyword>
<dbReference type="RefSeq" id="WP_098394044.1">
    <property type="nucleotide sequence ID" value="NZ_JAOWLS010000004.1"/>
</dbReference>
<keyword evidence="8" id="KW-0418">Kinase</keyword>
<dbReference type="InterPro" id="IPR001127">
    <property type="entry name" value="PTS_EIIA_1_perm"/>
</dbReference>
<dbReference type="Gene3D" id="3.30.1360.60">
    <property type="entry name" value="Glucose permease domain IIB"/>
    <property type="match status" value="1"/>
</dbReference>
<dbReference type="PROSITE" id="PS01035">
    <property type="entry name" value="PTS_EIIB_TYPE_1_CYS"/>
    <property type="match status" value="1"/>
</dbReference>
<dbReference type="GO" id="GO:0090589">
    <property type="term" value="F:protein-phosphocysteine-trehalose phosphotransferase system transporter activity"/>
    <property type="evidence" value="ECO:0007669"/>
    <property type="project" value="TreeGrafter"/>
</dbReference>
<dbReference type="InterPro" id="IPR011297">
    <property type="entry name" value="PTS_IIABC_b_glu"/>
</dbReference>
<keyword evidence="4" id="KW-0762">Sugar transport</keyword>
<evidence type="ECO:0000256" key="4">
    <source>
        <dbReference type="ARBA" id="ARBA00022597"/>
    </source>
</evidence>
<evidence type="ECO:0000256" key="13">
    <source>
        <dbReference type="ARBA" id="ARBA00048931"/>
    </source>
</evidence>
<dbReference type="CDD" id="cd00212">
    <property type="entry name" value="PTS_IIB_glc"/>
    <property type="match status" value="1"/>
</dbReference>
<dbReference type="InterPro" id="IPR003352">
    <property type="entry name" value="PTS_EIIC"/>
</dbReference>
<evidence type="ECO:0000256" key="14">
    <source>
        <dbReference type="ARBA" id="ARBA00074554"/>
    </source>
</evidence>
<dbReference type="InterPro" id="IPR050558">
    <property type="entry name" value="PTS_Sugar-Specific_Components"/>
</dbReference>
<dbReference type="SUPFAM" id="SSF51261">
    <property type="entry name" value="Duplicated hybrid motif"/>
    <property type="match status" value="1"/>
</dbReference>
<sequence>MNYTDISREILEQVGGEQNVKSLIHCMTRLRFVLKDESIVNDSKVEKINGVIGTNRQSGQYQIIIGNNVVPVYNAINSIAKFNDNSTQDKENLKGKKQNPVSIIIEFISACMSPLFPALIGAGLLKVLLLVLGPSVFNIISSTNDTYIVLNALGDATFYFLPILVAVTASQRLKTNPYLAVSVVSMLIYPDLITLLGGNSPTHLFGFIPIVHASYASSLVPALLAVLLLKYIEIGVDKLTPEWAKNFLKPFLILLITGIITLVALAPLGSIIGVGVMGILDAIYNFAPWLAMGVFAAAMPFIVMTGMHWAFVPLTLLALGSGGVGYDLMLLPAMLASNLGQAGATFGVAFKTKDKHMRGMAFPAAISALLAGVTEPALYGVTLKLKKPLYAACISSGIAGIVAGLFTLKAFAFATPSLLSILQFISPKGTQNFVIACAVGAISFIGSLVLSYIVTDGGKSDQNLNNLIEYPFTVYNPINGNSIDLSEVDDATFSSGVLGKGYAINPEIGIVKAPFTGTVEVLLDSNHALGLVSNDGINVLIHVGLDTVNLGGKYFYPKVKQGDKVVMGQTILEFDLDSLVKEGYQVTTPIVITNSSEYSQIIIENLGTKDYLEKMIAVK</sequence>
<name>A0AAP8E2J1_9LACT</name>
<dbReference type="Pfam" id="PF00367">
    <property type="entry name" value="PTS_EIIB"/>
    <property type="match status" value="1"/>
</dbReference>
<comment type="function">
    <text evidence="12">The phosphoenolpyruvate-dependent sugar phosphotransferase system (sugar PTS), a major carbohydrate active transport system, catalyzes the phosphorylation of incoming sugar substrates concomitantly with their translocation across the cell membrane. This system is involved in sucrose transport.</text>
</comment>
<dbReference type="GO" id="GO:0008982">
    <property type="term" value="F:protein-N(PI)-phosphohistidine-sugar phosphotransferase activity"/>
    <property type="evidence" value="ECO:0007669"/>
    <property type="project" value="InterPro"/>
</dbReference>
<evidence type="ECO:0000256" key="10">
    <source>
        <dbReference type="ARBA" id="ARBA00023136"/>
    </source>
</evidence>
<dbReference type="Proteomes" id="UP000225275">
    <property type="component" value="Unassembled WGS sequence"/>
</dbReference>
<reference evidence="21" key="2">
    <citation type="journal article" date="2018" name="Food Control">
        <title>Characterization of Lactococcus lactis isolates from herbs, fruits and vegetables for use as biopreservatives against Listeria monocytogenes in cheese.</title>
        <authorList>
            <person name="Ho V."/>
            <person name="Lo R."/>
            <person name="Bansal N."/>
            <person name="Turner M.S."/>
        </authorList>
    </citation>
    <scope>NUCLEOTIDE SEQUENCE</scope>
    <source>
        <strain evidence="21">537</strain>
    </source>
</reference>
<keyword evidence="5" id="KW-0808">Transferase</keyword>
<keyword evidence="2" id="KW-0813">Transport</keyword>
<dbReference type="Pfam" id="PF02378">
    <property type="entry name" value="PTS_EIIC"/>
    <property type="match status" value="1"/>
</dbReference>
<evidence type="ECO:0000259" key="18">
    <source>
        <dbReference type="PROSITE" id="PS51093"/>
    </source>
</evidence>
<feature type="transmembrane region" description="Helical" evidence="17">
    <location>
        <begin position="360"/>
        <end position="382"/>
    </location>
</feature>
<evidence type="ECO:0000256" key="11">
    <source>
        <dbReference type="ARBA" id="ARBA00044053"/>
    </source>
</evidence>
<feature type="transmembrane region" description="Helical" evidence="17">
    <location>
        <begin position="433"/>
        <end position="454"/>
    </location>
</feature>
<evidence type="ECO:0000259" key="19">
    <source>
        <dbReference type="PROSITE" id="PS51098"/>
    </source>
</evidence>
<evidence type="ECO:0000256" key="15">
    <source>
        <dbReference type="ARBA" id="ARBA00081008"/>
    </source>
</evidence>
<evidence type="ECO:0000256" key="16">
    <source>
        <dbReference type="PROSITE-ProRule" id="PRU00421"/>
    </source>
</evidence>
<evidence type="ECO:0000256" key="12">
    <source>
        <dbReference type="ARBA" id="ARBA00045139"/>
    </source>
</evidence>
<evidence type="ECO:0000256" key="6">
    <source>
        <dbReference type="ARBA" id="ARBA00022683"/>
    </source>
</evidence>
<dbReference type="NCBIfam" id="TIGR01995">
    <property type="entry name" value="PTS-II-ABC-beta"/>
    <property type="match status" value="1"/>
</dbReference>
<dbReference type="SUPFAM" id="SSF55604">
    <property type="entry name" value="Glucose permease domain IIB"/>
    <property type="match status" value="1"/>
</dbReference>
<dbReference type="EC" id="2.7.1.211" evidence="11"/>
<evidence type="ECO:0000256" key="5">
    <source>
        <dbReference type="ARBA" id="ARBA00022679"/>
    </source>
</evidence>
<feature type="transmembrane region" description="Helical" evidence="17">
    <location>
        <begin position="178"/>
        <end position="198"/>
    </location>
</feature>
<comment type="subcellular location">
    <subcellularLocation>
        <location evidence="1">Cell membrane</location>
        <topology evidence="1">Multi-pass membrane protein</topology>
    </subcellularLocation>
</comment>
<gene>
    <name evidence="21" type="ORF">BW154_09725</name>
</gene>
<dbReference type="Gene3D" id="2.70.70.10">
    <property type="entry name" value="Glucose Permease (Domain IIA)"/>
    <property type="match status" value="1"/>
</dbReference>
<dbReference type="PROSITE" id="PS00371">
    <property type="entry name" value="PTS_EIIA_TYPE_1_HIS"/>
    <property type="match status" value="1"/>
</dbReference>
<proteinExistence type="predicted"/>
<dbReference type="FunFam" id="2.70.70.10:FF:000001">
    <property type="entry name" value="PTS system glucose-specific IIA component"/>
    <property type="match status" value="1"/>
</dbReference>
<dbReference type="InterPro" id="IPR011055">
    <property type="entry name" value="Dup_hybrid_motif"/>
</dbReference>
<dbReference type="GO" id="GO:0005886">
    <property type="term" value="C:plasma membrane"/>
    <property type="evidence" value="ECO:0007669"/>
    <property type="project" value="UniProtKB-SubCell"/>
</dbReference>
<evidence type="ECO:0000313" key="22">
    <source>
        <dbReference type="Proteomes" id="UP000225275"/>
    </source>
</evidence>
<evidence type="ECO:0000313" key="21">
    <source>
        <dbReference type="EMBL" id="PFG89725.1"/>
    </source>
</evidence>
<dbReference type="GO" id="GO:0015771">
    <property type="term" value="P:trehalose transport"/>
    <property type="evidence" value="ECO:0007669"/>
    <property type="project" value="TreeGrafter"/>
</dbReference>
<evidence type="ECO:0000256" key="17">
    <source>
        <dbReference type="SAM" id="Phobius"/>
    </source>
</evidence>
<dbReference type="PROSITE" id="PS51103">
    <property type="entry name" value="PTS_EIIC_TYPE_1"/>
    <property type="match status" value="1"/>
</dbReference>
<feature type="domain" description="PTS EIIA type-1" evidence="18">
    <location>
        <begin position="490"/>
        <end position="594"/>
    </location>
</feature>
<evidence type="ECO:0000256" key="8">
    <source>
        <dbReference type="ARBA" id="ARBA00022777"/>
    </source>
</evidence>
<feature type="transmembrane region" description="Helical" evidence="17">
    <location>
        <begin position="286"/>
        <end position="304"/>
    </location>
</feature>
<protein>
    <recommendedName>
        <fullName evidence="14">PTS system sucrose-specific EIIBCA component</fullName>
        <ecNumber evidence="11">2.7.1.211</ecNumber>
    </recommendedName>
    <alternativeName>
        <fullName evidence="15">EIIBCA-Scr</fullName>
    </alternativeName>
</protein>
<evidence type="ECO:0000256" key="7">
    <source>
        <dbReference type="ARBA" id="ARBA00022692"/>
    </source>
</evidence>
<dbReference type="InterPro" id="IPR001996">
    <property type="entry name" value="PTS_IIB_1"/>
</dbReference>